<dbReference type="InterPro" id="IPR035979">
    <property type="entry name" value="RBD_domain_sf"/>
</dbReference>
<dbReference type="InterPro" id="IPR012677">
    <property type="entry name" value="Nucleotide-bd_a/b_plait_sf"/>
</dbReference>
<dbReference type="GO" id="GO:0005634">
    <property type="term" value="C:nucleus"/>
    <property type="evidence" value="ECO:0007669"/>
    <property type="project" value="UniProtKB-SubCell"/>
</dbReference>
<keyword evidence="4" id="KW-1185">Reference proteome</keyword>
<name>A0A915ECH7_9BILA</name>
<reference evidence="5" key="1">
    <citation type="submission" date="2022-11" db="UniProtKB">
        <authorList>
            <consortium name="WormBaseParasite"/>
        </authorList>
    </citation>
    <scope>IDENTIFICATION</scope>
</reference>
<dbReference type="WBParaSite" id="jg470">
    <property type="protein sequence ID" value="jg470"/>
    <property type="gene ID" value="jg470"/>
</dbReference>
<evidence type="ECO:0000313" key="4">
    <source>
        <dbReference type="Proteomes" id="UP000887574"/>
    </source>
</evidence>
<dbReference type="GO" id="GO:0003676">
    <property type="term" value="F:nucleic acid binding"/>
    <property type="evidence" value="ECO:0007669"/>
    <property type="project" value="InterPro"/>
</dbReference>
<dbReference type="SUPFAM" id="SSF54928">
    <property type="entry name" value="RNA-binding domain, RBD"/>
    <property type="match status" value="1"/>
</dbReference>
<comment type="subcellular location">
    <subcellularLocation>
        <location evidence="1">Nucleus</location>
    </subcellularLocation>
</comment>
<protein>
    <submittedName>
        <fullName evidence="5">SPOC domain-containing protein</fullName>
    </submittedName>
</protein>
<dbReference type="InterPro" id="IPR010912">
    <property type="entry name" value="SPOC_met"/>
</dbReference>
<keyword evidence="2" id="KW-0539">Nucleus</keyword>
<evidence type="ECO:0000256" key="1">
    <source>
        <dbReference type="ARBA" id="ARBA00004123"/>
    </source>
</evidence>
<dbReference type="Gene3D" id="3.30.70.330">
    <property type="match status" value="1"/>
</dbReference>
<organism evidence="4 5">
    <name type="scientific">Ditylenchus dipsaci</name>
    <dbReference type="NCBI Taxonomy" id="166011"/>
    <lineage>
        <taxon>Eukaryota</taxon>
        <taxon>Metazoa</taxon>
        <taxon>Ecdysozoa</taxon>
        <taxon>Nematoda</taxon>
        <taxon>Chromadorea</taxon>
        <taxon>Rhabditida</taxon>
        <taxon>Tylenchina</taxon>
        <taxon>Tylenchomorpha</taxon>
        <taxon>Sphaerularioidea</taxon>
        <taxon>Anguinidae</taxon>
        <taxon>Anguininae</taxon>
        <taxon>Ditylenchus</taxon>
    </lineage>
</organism>
<feature type="domain" description="SPOC" evidence="3">
    <location>
        <begin position="81"/>
        <end position="134"/>
    </location>
</feature>
<sequence>MKEFDTYGPIDQIEFHIGDTYAYIKFTDADSAADASARMKNFDLGGKANVSLATLQKMSKSQKNLSDDDYDSKRPGYIQTLDELTDQIASTWKRLVLLKKAEHPLSLYRVFDKGHLLQDILRDESGNSLKLLIS</sequence>
<dbReference type="Proteomes" id="UP000887574">
    <property type="component" value="Unplaced"/>
</dbReference>
<evidence type="ECO:0000313" key="5">
    <source>
        <dbReference type="WBParaSite" id="jg470"/>
    </source>
</evidence>
<evidence type="ECO:0000259" key="3">
    <source>
        <dbReference type="PROSITE" id="PS50917"/>
    </source>
</evidence>
<dbReference type="AlphaFoldDB" id="A0A915ECH7"/>
<proteinExistence type="predicted"/>
<accession>A0A915ECH7</accession>
<dbReference type="PROSITE" id="PS50917">
    <property type="entry name" value="SPOC"/>
    <property type="match status" value="1"/>
</dbReference>
<evidence type="ECO:0000256" key="2">
    <source>
        <dbReference type="ARBA" id="ARBA00023242"/>
    </source>
</evidence>